<dbReference type="Pfam" id="PF07973">
    <property type="entry name" value="tRNA_SAD"/>
    <property type="match status" value="1"/>
</dbReference>
<dbReference type="SUPFAM" id="SSF101353">
    <property type="entry name" value="Putative anticodon-binding domain of alanyl-tRNA synthetase (AlaRS)"/>
    <property type="match status" value="1"/>
</dbReference>
<evidence type="ECO:0000259" key="18">
    <source>
        <dbReference type="PROSITE" id="PS50860"/>
    </source>
</evidence>
<keyword evidence="3 15" id="KW-0820">tRNA-binding</keyword>
<evidence type="ECO:0000256" key="5">
    <source>
        <dbReference type="ARBA" id="ARBA00022723"/>
    </source>
</evidence>
<comment type="subunit">
    <text evidence="15">Monomer.</text>
</comment>
<evidence type="ECO:0000256" key="8">
    <source>
        <dbReference type="ARBA" id="ARBA00022840"/>
    </source>
</evidence>
<evidence type="ECO:0000256" key="6">
    <source>
        <dbReference type="ARBA" id="ARBA00022741"/>
    </source>
</evidence>
<evidence type="ECO:0000256" key="3">
    <source>
        <dbReference type="ARBA" id="ARBA00022555"/>
    </source>
</evidence>
<dbReference type="InterPro" id="IPR009000">
    <property type="entry name" value="Transl_B-barrel_sf"/>
</dbReference>
<dbReference type="SUPFAM" id="SSF50447">
    <property type="entry name" value="Translation proteins"/>
    <property type="match status" value="1"/>
</dbReference>
<dbReference type="PANTHER" id="PTHR11777">
    <property type="entry name" value="ALANYL-TRNA SYNTHETASE"/>
    <property type="match status" value="1"/>
</dbReference>
<dbReference type="PRINTS" id="PR00980">
    <property type="entry name" value="TRNASYNTHALA"/>
</dbReference>
<dbReference type="GO" id="GO:0005739">
    <property type="term" value="C:mitochondrion"/>
    <property type="evidence" value="ECO:0007669"/>
    <property type="project" value="UniProtKB-SubCell"/>
</dbReference>
<dbReference type="GO" id="GO:0002161">
    <property type="term" value="F:aminoacyl-tRNA deacylase activity"/>
    <property type="evidence" value="ECO:0007669"/>
    <property type="project" value="TreeGrafter"/>
</dbReference>
<dbReference type="InterPro" id="IPR023033">
    <property type="entry name" value="Ala_tRNA_ligase_euk/bac"/>
</dbReference>
<keyword evidence="11 15" id="KW-0496">Mitochondrion</keyword>
<keyword evidence="5 15" id="KW-0479">Metal-binding</keyword>
<dbReference type="InterPro" id="IPR002318">
    <property type="entry name" value="Ala-tRNA-lgiase_IIc"/>
</dbReference>
<keyword evidence="7 15" id="KW-0862">Zinc</keyword>
<dbReference type="Gene3D" id="3.10.310.40">
    <property type="match status" value="1"/>
</dbReference>
<dbReference type="EMBL" id="CM026425">
    <property type="protein sequence ID" value="KAG0575860.1"/>
    <property type="molecule type" value="Genomic_DNA"/>
</dbReference>
<keyword evidence="6 15" id="KW-0547">Nucleotide-binding</keyword>
<feature type="binding site" evidence="15">
    <location>
        <position position="802"/>
    </location>
    <ligand>
        <name>Zn(2+)</name>
        <dbReference type="ChEBI" id="CHEBI:29105"/>
    </ligand>
</feature>
<evidence type="ECO:0000256" key="15">
    <source>
        <dbReference type="HAMAP-Rule" id="MF_03133"/>
    </source>
</evidence>
<dbReference type="SUPFAM" id="SSF55681">
    <property type="entry name" value="Class II aaRS and biotin synthetases"/>
    <property type="match status" value="1"/>
</dbReference>
<dbReference type="SUPFAM" id="SSF55186">
    <property type="entry name" value="ThrRS/AlaRS common domain"/>
    <property type="match status" value="1"/>
</dbReference>
<evidence type="ECO:0000256" key="9">
    <source>
        <dbReference type="ARBA" id="ARBA00022884"/>
    </source>
</evidence>
<dbReference type="FunFam" id="3.10.310.40:FF:000003">
    <property type="entry name" value="Alanine--tRNA ligase"/>
    <property type="match status" value="1"/>
</dbReference>
<feature type="domain" description="Alanyl-transfer RNA synthetases family profile" evidence="18">
    <location>
        <begin position="98"/>
        <end position="845"/>
    </location>
</feature>
<dbReference type="InterPro" id="IPR050058">
    <property type="entry name" value="Ala-tRNA_ligase"/>
</dbReference>
<accession>A0A8T0HXK8</accession>
<dbReference type="FunFam" id="3.30.930.10:FF:000011">
    <property type="entry name" value="Alanine--tRNA ligase, cytoplasmic"/>
    <property type="match status" value="1"/>
</dbReference>
<sequence length="1041" mass="113087">MQRGLACSDNSSTAALGCEITPPSPPPPLVEPRQGSPLTPSPRSHIALSCVAITLAHRLRTCSQPSPMAPTVLSDLVEAAQSISLTGSTAPVEASVQWPAKKVRETFVEFFKSKEHTFVTSSPVVPVDDPTLLFANAGMNQFKPIFLGTVDPRSAMGQLKRACNTQKCIRAGGKHNDLDDVGKDTYHHTFFEMLGNWSFGDYFKKEAIEWAWELLTEVYKLPKDRLYATYFGGDEKLGLAEDVEARDIWRALLPESHVLPFGCKDNFWEMGDTGPCGPCSEIHFDRIGGRDASALVNMDDPNCLEIWNNVFIQFNREQDGSLKSLPAKHVDTGMGFERVTSVLQEKMSNYDTDVFTPIFGAIQKATGAREYAGKVGKDDTDNVDMAYRVVADHIRTLSFAIADGSRPGNEGREYVLRRILRRGVRYGREVLKAPEGFFNGLVDIVVEVMGDVFPELKKNQAKIKEIIAEEETSFSRTLVKGIEKFKKAAAEVKDGVLGAQDAFILWDTFGFPIDLTELMAEEMGLKVDKEGFNRTMEEAREKARGARGKAGGKALVMEAEATSHLQKLGVLPTDDKPKYTWHKDPTVIVKAIFTSTGFEESTADEDVGIVLDATSFYAEQGGQIYDTGVLEGPSGSFEVREAQIYAGYVLHIGSMTSDGKISVGDKVTSKVDYARRAVVAPNHTCTHLLNYALKEILGDHIDQKGSLVAPDKLRFDFSHGKPIDAKDLGKIEDIVSQQIRDGMTVYAKEASLAEAKRIMGLRAVFGEVYPDPVRVVAIGKPVDDLLADPENPNWAKMSTEFCGGTHLSNTKEAEAFALVSEEGIAKGVRRVTALTMGAAKEAIHQSELFSAQIDEASKLQGPALEKEVAHLKNILETVVIPAAKKAEFRARLGELQERIKKAQKAAAGSNLQTALNGAVASADAAVAQNQPFCVLRIDVGLDTNAVREAVTLVMDKHKALAVMIFSVDEQKNKVLVYAGVPDSAAKRGLVVLDWLRASLAPINGKGGGGKNGLAQGQGGNAAGIGEALTVAKTFATKVFGN</sequence>
<organism evidence="19 20">
    <name type="scientific">Ceratodon purpureus</name>
    <name type="common">Fire moss</name>
    <name type="synonym">Dicranum purpureum</name>
    <dbReference type="NCBI Taxonomy" id="3225"/>
    <lineage>
        <taxon>Eukaryota</taxon>
        <taxon>Viridiplantae</taxon>
        <taxon>Streptophyta</taxon>
        <taxon>Embryophyta</taxon>
        <taxon>Bryophyta</taxon>
        <taxon>Bryophytina</taxon>
        <taxon>Bryopsida</taxon>
        <taxon>Dicranidae</taxon>
        <taxon>Pseudoditrichales</taxon>
        <taxon>Ditrichaceae</taxon>
        <taxon>Ceratodon</taxon>
    </lineage>
</organism>
<dbReference type="Proteomes" id="UP000822688">
    <property type="component" value="Chromosome 5"/>
</dbReference>
<comment type="function">
    <text evidence="14 15">Catalyzes the attachment of alanine to tRNA(Ala) in a two-step reaction: alanine is first activated by ATP to form Ala-AMP and then transferred to the acceptor end of tRNA(Ala). Also edits incorrectly charged tRNA(Ala) via its editing domain.</text>
</comment>
<evidence type="ECO:0000256" key="2">
    <source>
        <dbReference type="ARBA" id="ARBA00022490"/>
    </source>
</evidence>
<dbReference type="InterPro" id="IPR059090">
    <property type="entry name" value="ALA1_helical"/>
</dbReference>
<keyword evidence="16" id="KW-0175">Coiled coil</keyword>
<evidence type="ECO:0000256" key="12">
    <source>
        <dbReference type="ARBA" id="ARBA00023146"/>
    </source>
</evidence>
<dbReference type="InterPro" id="IPR018162">
    <property type="entry name" value="Ala-tRNA-ligase_IIc_anticod-bd"/>
</dbReference>
<evidence type="ECO:0000256" key="16">
    <source>
        <dbReference type="SAM" id="Coils"/>
    </source>
</evidence>
<feature type="coiled-coil region" evidence="16">
    <location>
        <begin position="885"/>
        <end position="912"/>
    </location>
</feature>
<name>A0A8T0HXK8_CERPU</name>
<dbReference type="FunFam" id="3.30.980.10:FF:000004">
    <property type="entry name" value="Alanine--tRNA ligase, cytoplasmic"/>
    <property type="match status" value="1"/>
</dbReference>
<dbReference type="InterPro" id="IPR018163">
    <property type="entry name" value="Thr/Ala-tRNA-synth_IIc_edit"/>
</dbReference>
<dbReference type="InterPro" id="IPR012947">
    <property type="entry name" value="tRNA_SAD"/>
</dbReference>
<keyword evidence="9 15" id="KW-0694">RNA-binding</keyword>
<dbReference type="AlphaFoldDB" id="A0A8T0HXK8"/>
<dbReference type="GO" id="GO:0008270">
    <property type="term" value="F:zinc ion binding"/>
    <property type="evidence" value="ECO:0007669"/>
    <property type="project" value="UniProtKB-UniRule"/>
</dbReference>
<comment type="domain">
    <text evidence="15">Consists of three domains; the N-terminal catalytic domain, the editing domain and the C-terminal C-Ala domain. The editing domain removes incorrectly charged amino acids, while the C-Ala domain, along with tRNA(Ala), serves as a bridge to cooperatively bring together the editing and aminoacylation centers thus stimulating deacylation of misacylated tRNAs.</text>
</comment>
<gene>
    <name evidence="19" type="ORF">KC19_5G035700</name>
</gene>
<dbReference type="InterPro" id="IPR018165">
    <property type="entry name" value="Ala-tRNA-synth_IIc_core"/>
</dbReference>
<evidence type="ECO:0000256" key="4">
    <source>
        <dbReference type="ARBA" id="ARBA00022598"/>
    </source>
</evidence>
<dbReference type="EC" id="6.1.1.7" evidence="15"/>
<keyword evidence="2 15" id="KW-0963">Cytoplasm</keyword>
<keyword evidence="12 15" id="KW-0030">Aminoacyl-tRNA synthetase</keyword>
<dbReference type="HAMAP" id="MF_00036_B">
    <property type="entry name" value="Ala_tRNA_synth_B"/>
    <property type="match status" value="1"/>
</dbReference>
<comment type="catalytic activity">
    <reaction evidence="13 15">
        <text>tRNA(Ala) + L-alanine + ATP = L-alanyl-tRNA(Ala) + AMP + diphosphate</text>
        <dbReference type="Rhea" id="RHEA:12540"/>
        <dbReference type="Rhea" id="RHEA-COMP:9657"/>
        <dbReference type="Rhea" id="RHEA-COMP:9923"/>
        <dbReference type="ChEBI" id="CHEBI:30616"/>
        <dbReference type="ChEBI" id="CHEBI:33019"/>
        <dbReference type="ChEBI" id="CHEBI:57972"/>
        <dbReference type="ChEBI" id="CHEBI:78442"/>
        <dbReference type="ChEBI" id="CHEBI:78497"/>
        <dbReference type="ChEBI" id="CHEBI:456215"/>
        <dbReference type="EC" id="6.1.1.7"/>
    </reaction>
</comment>
<protein>
    <recommendedName>
        <fullName evidence="15">Alanine--tRNA ligase</fullName>
        <ecNumber evidence="15">6.1.1.7</ecNumber>
    </recommendedName>
    <alternativeName>
        <fullName evidence="15">Alanyl-tRNA synthetase</fullName>
        <shortName evidence="15">AlaRS</shortName>
    </alternativeName>
</protein>
<feature type="binding site" evidence="15">
    <location>
        <position position="806"/>
    </location>
    <ligand>
        <name>Zn(2+)</name>
        <dbReference type="ChEBI" id="CHEBI:29105"/>
    </ligand>
</feature>
<evidence type="ECO:0000256" key="10">
    <source>
        <dbReference type="ARBA" id="ARBA00022917"/>
    </source>
</evidence>
<dbReference type="Pfam" id="PF26023">
    <property type="entry name" value="ALA1"/>
    <property type="match status" value="1"/>
</dbReference>
<dbReference type="Gene3D" id="2.40.30.130">
    <property type="match status" value="1"/>
</dbReference>
<evidence type="ECO:0000256" key="1">
    <source>
        <dbReference type="ARBA" id="ARBA00008429"/>
    </source>
</evidence>
<reference evidence="19" key="1">
    <citation type="submission" date="2020-06" db="EMBL/GenBank/DDBJ databases">
        <title>WGS assembly of Ceratodon purpureus strain R40.</title>
        <authorList>
            <person name="Carey S.B."/>
            <person name="Jenkins J."/>
            <person name="Shu S."/>
            <person name="Lovell J.T."/>
            <person name="Sreedasyam A."/>
            <person name="Maumus F."/>
            <person name="Tiley G.P."/>
            <person name="Fernandez-Pozo N."/>
            <person name="Barry K."/>
            <person name="Chen C."/>
            <person name="Wang M."/>
            <person name="Lipzen A."/>
            <person name="Daum C."/>
            <person name="Saski C.A."/>
            <person name="Payton A.C."/>
            <person name="Mcbreen J.C."/>
            <person name="Conrad R.E."/>
            <person name="Kollar L.M."/>
            <person name="Olsson S."/>
            <person name="Huttunen S."/>
            <person name="Landis J.B."/>
            <person name="Wickett N.J."/>
            <person name="Johnson M.G."/>
            <person name="Rensing S.A."/>
            <person name="Grimwood J."/>
            <person name="Schmutz J."/>
            <person name="Mcdaniel S.F."/>
        </authorList>
    </citation>
    <scope>NUCLEOTIDE SEQUENCE</scope>
    <source>
        <strain evidence="19">R40</strain>
    </source>
</reference>
<proteinExistence type="inferred from homology"/>
<keyword evidence="4 15" id="KW-0436">Ligase</keyword>
<dbReference type="PANTHER" id="PTHR11777:SF9">
    <property type="entry name" value="ALANINE--TRNA LIGASE, CYTOPLASMIC"/>
    <property type="match status" value="1"/>
</dbReference>
<evidence type="ECO:0000256" key="14">
    <source>
        <dbReference type="ARBA" id="ARBA00055137"/>
    </source>
</evidence>
<dbReference type="GO" id="GO:0000049">
    <property type="term" value="F:tRNA binding"/>
    <property type="evidence" value="ECO:0007669"/>
    <property type="project" value="UniProtKB-KW"/>
</dbReference>
<dbReference type="Gene3D" id="3.30.980.10">
    <property type="entry name" value="Threonyl-trna Synthetase, Chain A, domain 2"/>
    <property type="match status" value="1"/>
</dbReference>
<dbReference type="GO" id="GO:0004813">
    <property type="term" value="F:alanine-tRNA ligase activity"/>
    <property type="evidence" value="ECO:0007669"/>
    <property type="project" value="UniProtKB-UniRule"/>
</dbReference>
<evidence type="ECO:0000256" key="17">
    <source>
        <dbReference type="SAM" id="MobiDB-lite"/>
    </source>
</evidence>
<evidence type="ECO:0000256" key="11">
    <source>
        <dbReference type="ARBA" id="ARBA00023128"/>
    </source>
</evidence>
<dbReference type="FunFam" id="2.40.30.130:FF:000004">
    <property type="entry name" value="Alanine--tRNA ligase"/>
    <property type="match status" value="1"/>
</dbReference>
<dbReference type="GO" id="GO:0070143">
    <property type="term" value="P:mitochondrial alanyl-tRNA aminoacylation"/>
    <property type="evidence" value="ECO:0007669"/>
    <property type="project" value="UniProtKB-UniRule"/>
</dbReference>
<comment type="similarity">
    <text evidence="1">Belongs to the class-II aminoacyl-tRNA synthetase family. Alax-L subfamily.</text>
</comment>
<dbReference type="InterPro" id="IPR045864">
    <property type="entry name" value="aa-tRNA-synth_II/BPL/LPL"/>
</dbReference>
<evidence type="ECO:0000313" key="20">
    <source>
        <dbReference type="Proteomes" id="UP000822688"/>
    </source>
</evidence>
<evidence type="ECO:0000313" key="19">
    <source>
        <dbReference type="EMBL" id="KAG0575860.1"/>
    </source>
</evidence>
<dbReference type="GO" id="GO:0005524">
    <property type="term" value="F:ATP binding"/>
    <property type="evidence" value="ECO:0007669"/>
    <property type="project" value="UniProtKB-UniRule"/>
</dbReference>
<dbReference type="PROSITE" id="PS50860">
    <property type="entry name" value="AA_TRNA_LIGASE_II_ALA"/>
    <property type="match status" value="1"/>
</dbReference>
<dbReference type="Pfam" id="PF01411">
    <property type="entry name" value="tRNA-synt_2c"/>
    <property type="match status" value="1"/>
</dbReference>
<feature type="binding site" evidence="15">
    <location>
        <position position="687"/>
    </location>
    <ligand>
        <name>Zn(2+)</name>
        <dbReference type="ChEBI" id="CHEBI:29105"/>
    </ligand>
</feature>
<comment type="caution">
    <text evidence="19">The sequence shown here is derived from an EMBL/GenBank/DDBJ whole genome shotgun (WGS) entry which is preliminary data.</text>
</comment>
<comment type="cofactor">
    <cofactor evidence="15">
        <name>Zn(2+)</name>
        <dbReference type="ChEBI" id="CHEBI:29105"/>
    </cofactor>
    <text evidence="15">Binds 1 zinc ion per subunit.</text>
</comment>
<dbReference type="CDD" id="cd00673">
    <property type="entry name" value="AlaRS_core"/>
    <property type="match status" value="1"/>
</dbReference>
<comment type="subcellular location">
    <subcellularLocation>
        <location evidence="15">Mitochondrion</location>
    </subcellularLocation>
    <subcellularLocation>
        <location evidence="15">Cytoplasm</location>
    </subcellularLocation>
</comment>
<keyword evidence="8 15" id="KW-0067">ATP-binding</keyword>
<dbReference type="GO" id="GO:0009507">
    <property type="term" value="C:chloroplast"/>
    <property type="evidence" value="ECO:0007669"/>
    <property type="project" value="TreeGrafter"/>
</dbReference>
<dbReference type="NCBIfam" id="TIGR00344">
    <property type="entry name" value="alaS"/>
    <property type="match status" value="1"/>
</dbReference>
<keyword evidence="20" id="KW-1185">Reference proteome</keyword>
<evidence type="ECO:0000256" key="13">
    <source>
        <dbReference type="ARBA" id="ARBA00048300"/>
    </source>
</evidence>
<dbReference type="Pfam" id="PF02272">
    <property type="entry name" value="DHHA1"/>
    <property type="match status" value="1"/>
</dbReference>
<feature type="binding site" evidence="15">
    <location>
        <position position="683"/>
    </location>
    <ligand>
        <name>Zn(2+)</name>
        <dbReference type="ChEBI" id="CHEBI:29105"/>
    </ligand>
</feature>
<evidence type="ECO:0000256" key="7">
    <source>
        <dbReference type="ARBA" id="ARBA00022833"/>
    </source>
</evidence>
<feature type="region of interest" description="Disordered" evidence="17">
    <location>
        <begin position="16"/>
        <end position="42"/>
    </location>
</feature>
<dbReference type="SMART" id="SM00863">
    <property type="entry name" value="tRNA_SAD"/>
    <property type="match status" value="1"/>
</dbReference>
<dbReference type="InterPro" id="IPR018164">
    <property type="entry name" value="Ala-tRNA-synth_IIc_N"/>
</dbReference>
<keyword evidence="10 15" id="KW-0648">Protein biosynthesis</keyword>
<dbReference type="InterPro" id="IPR003156">
    <property type="entry name" value="DHHA1_dom"/>
</dbReference>
<dbReference type="Gene3D" id="3.30.930.10">
    <property type="entry name" value="Bira Bifunctional Protein, Domain 2"/>
    <property type="match status" value="1"/>
</dbReference>